<reference evidence="1 2" key="1">
    <citation type="submission" date="2024-11" db="EMBL/GenBank/DDBJ databases">
        <title>Adaptive evolution of stress response genes in parasites aligns with host niche diversity.</title>
        <authorList>
            <person name="Hahn C."/>
            <person name="Resl P."/>
        </authorList>
    </citation>
    <scope>NUCLEOTIDE SEQUENCE [LARGE SCALE GENOMIC DNA]</scope>
    <source>
        <strain evidence="1">EGGRZ-B1_66</strain>
        <tissue evidence="1">Body</tissue>
    </source>
</reference>
<sequence length="205" mass="23154">MFSFDRVLNVTMPERNDLQANISGMETSQHSFRAVRNFFNTDDLEGIPGSEMLLYRRDLNRAKSSRVGGSKIGQSVPALTLTQIRLFFLALDCFLIVHRFKYTYGQLVTYWLNPRQSWRATTSPREAELQRLSASTVYQCSPLKNFSADKRVGLLLLLLLLNCKLILMVEHYISRSPDPPAFFMPRSLVTATAAAMAVSSSIHAA</sequence>
<gene>
    <name evidence="1" type="ORF">Ciccas_000370</name>
</gene>
<dbReference type="EMBL" id="JBJKFK010000019">
    <property type="protein sequence ID" value="KAL3320955.1"/>
    <property type="molecule type" value="Genomic_DNA"/>
</dbReference>
<protein>
    <submittedName>
        <fullName evidence="1">Uncharacterized protein</fullName>
    </submittedName>
</protein>
<proteinExistence type="predicted"/>
<comment type="caution">
    <text evidence="1">The sequence shown here is derived from an EMBL/GenBank/DDBJ whole genome shotgun (WGS) entry which is preliminary data.</text>
</comment>
<name>A0ABD2QN50_9PLAT</name>
<dbReference type="Proteomes" id="UP001626550">
    <property type="component" value="Unassembled WGS sequence"/>
</dbReference>
<organism evidence="1 2">
    <name type="scientific">Cichlidogyrus casuarinus</name>
    <dbReference type="NCBI Taxonomy" id="1844966"/>
    <lineage>
        <taxon>Eukaryota</taxon>
        <taxon>Metazoa</taxon>
        <taxon>Spiralia</taxon>
        <taxon>Lophotrochozoa</taxon>
        <taxon>Platyhelminthes</taxon>
        <taxon>Monogenea</taxon>
        <taxon>Monopisthocotylea</taxon>
        <taxon>Dactylogyridea</taxon>
        <taxon>Ancyrocephalidae</taxon>
        <taxon>Cichlidogyrus</taxon>
    </lineage>
</organism>
<dbReference type="AlphaFoldDB" id="A0ABD2QN50"/>
<evidence type="ECO:0000313" key="1">
    <source>
        <dbReference type="EMBL" id="KAL3320955.1"/>
    </source>
</evidence>
<evidence type="ECO:0000313" key="2">
    <source>
        <dbReference type="Proteomes" id="UP001626550"/>
    </source>
</evidence>
<keyword evidence="2" id="KW-1185">Reference proteome</keyword>
<accession>A0ABD2QN50</accession>